<name>A0A1M4WEU8_9FIRM</name>
<dbReference type="EMBL" id="FQTU01000007">
    <property type="protein sequence ID" value="SHE79768.1"/>
    <property type="molecule type" value="Genomic_DNA"/>
</dbReference>
<dbReference type="PANTHER" id="PTHR31377">
    <property type="entry name" value="AGMATINE DEIMINASE-RELATED"/>
    <property type="match status" value="1"/>
</dbReference>
<proteinExistence type="predicted"/>
<dbReference type="InterPro" id="IPR007466">
    <property type="entry name" value="Peptidyl-Arg-deiminase_porph"/>
</dbReference>
<reference evidence="2 3" key="1">
    <citation type="submission" date="2016-11" db="EMBL/GenBank/DDBJ databases">
        <authorList>
            <person name="Jaros S."/>
            <person name="Januszkiewicz K."/>
            <person name="Wedrychowicz H."/>
        </authorList>
    </citation>
    <scope>NUCLEOTIDE SEQUENCE [LARGE SCALE GENOMIC DNA]</scope>
    <source>
        <strain evidence="2 3">DSM 14828</strain>
    </source>
</reference>
<dbReference type="AlphaFoldDB" id="A0A1M4WEU8"/>
<dbReference type="Pfam" id="PF04371">
    <property type="entry name" value="PAD_porph"/>
    <property type="match status" value="1"/>
</dbReference>
<dbReference type="Gene3D" id="3.75.10.10">
    <property type="entry name" value="L-arginine/glycine Amidinotransferase, Chain A"/>
    <property type="match status" value="1"/>
</dbReference>
<dbReference type="SUPFAM" id="SSF55909">
    <property type="entry name" value="Pentein"/>
    <property type="match status" value="1"/>
</dbReference>
<evidence type="ECO:0000313" key="2">
    <source>
        <dbReference type="EMBL" id="SHE79768.1"/>
    </source>
</evidence>
<keyword evidence="3" id="KW-1185">Reference proteome</keyword>
<gene>
    <name evidence="2" type="ORF">SAMN02746064_01217</name>
</gene>
<dbReference type="GO" id="GO:0009446">
    <property type="term" value="P:putrescine biosynthetic process"/>
    <property type="evidence" value="ECO:0007669"/>
    <property type="project" value="InterPro"/>
</dbReference>
<organism evidence="2 3">
    <name type="scientific">Alkalibacter saccharofermentans DSM 14828</name>
    <dbReference type="NCBI Taxonomy" id="1120975"/>
    <lineage>
        <taxon>Bacteria</taxon>
        <taxon>Bacillati</taxon>
        <taxon>Bacillota</taxon>
        <taxon>Clostridia</taxon>
        <taxon>Eubacteriales</taxon>
        <taxon>Eubacteriaceae</taxon>
        <taxon>Alkalibacter</taxon>
    </lineage>
</organism>
<evidence type="ECO:0000256" key="1">
    <source>
        <dbReference type="ARBA" id="ARBA00022801"/>
    </source>
</evidence>
<dbReference type="STRING" id="1120975.SAMN02746064_01217"/>
<dbReference type="Proteomes" id="UP000184251">
    <property type="component" value="Unassembled WGS sequence"/>
</dbReference>
<sequence length="346" mass="39199">MTEDRFRMPGEWEKHSRTILEWPVRESMIWPDNYEAVKRAYAQVIEAIIDFEKVSLVVNKSDIDSAKACLGDRVDYLLIEHDDAWARDNIPTFGYDLDGNLVALNWKFNAWGEKYKPYDLDDLVGEKILRVMNIKEIKPPLVLEGGSIHSDGEGTILTTKQCLLNKNRNPHMSREEIEKILSEYLGAKKIIWLDEGLDGDETDGHIDNIACFAKPGVVLIQTCDDPEDPNYQITKDSLDVLNESVDAKGRKLQVIEIPQPPMRAYKGKRLTLSYLNFYFVNGGIILPVFGDDARQSDAKAALILREVFPDRKIVPVGGLELVKEGGNVHCITQQVPADWKGESKEI</sequence>
<protein>
    <submittedName>
        <fullName evidence="2">Agmatine deiminase</fullName>
    </submittedName>
</protein>
<keyword evidence="1" id="KW-0378">Hydrolase</keyword>
<dbReference type="PANTHER" id="PTHR31377:SF0">
    <property type="entry name" value="AGMATINE DEIMINASE-RELATED"/>
    <property type="match status" value="1"/>
</dbReference>
<evidence type="ECO:0000313" key="3">
    <source>
        <dbReference type="Proteomes" id="UP000184251"/>
    </source>
</evidence>
<accession>A0A1M4WEU8</accession>
<dbReference type="GO" id="GO:0004668">
    <property type="term" value="F:protein-arginine deiminase activity"/>
    <property type="evidence" value="ECO:0007669"/>
    <property type="project" value="InterPro"/>
</dbReference>
<dbReference type="RefSeq" id="WP_423230800.1">
    <property type="nucleotide sequence ID" value="NZ_FQTU01000007.1"/>
</dbReference>
<dbReference type="GO" id="GO:0047632">
    <property type="term" value="F:agmatine deiminase activity"/>
    <property type="evidence" value="ECO:0007669"/>
    <property type="project" value="TreeGrafter"/>
</dbReference>